<dbReference type="SUPFAM" id="SSF53474">
    <property type="entry name" value="alpha/beta-Hydrolases"/>
    <property type="match status" value="1"/>
</dbReference>
<dbReference type="PANTHER" id="PTHR43265:SF1">
    <property type="entry name" value="ESTERASE ESTD"/>
    <property type="match status" value="1"/>
</dbReference>
<reference evidence="2" key="2">
    <citation type="submission" date="2020-09" db="EMBL/GenBank/DDBJ databases">
        <authorList>
            <person name="Sun Q."/>
            <person name="Zhou Y."/>
        </authorList>
    </citation>
    <scope>NUCLEOTIDE SEQUENCE</scope>
    <source>
        <strain evidence="2">CGMCC 1.12924</strain>
    </source>
</reference>
<accession>A0A8J2Y9H7</accession>
<dbReference type="Gene3D" id="3.40.50.1820">
    <property type="entry name" value="alpha/beta hydrolase"/>
    <property type="match status" value="1"/>
</dbReference>
<feature type="domain" description="Serine aminopeptidase S33" evidence="1">
    <location>
        <begin position="73"/>
        <end position="175"/>
    </location>
</feature>
<protein>
    <submittedName>
        <fullName evidence="2">Alpha/beta hydrolase</fullName>
    </submittedName>
</protein>
<dbReference type="AlphaFoldDB" id="A0A8J2Y9H7"/>
<gene>
    <name evidence="2" type="ORF">GCM10011312_22980</name>
</gene>
<evidence type="ECO:0000259" key="1">
    <source>
        <dbReference type="Pfam" id="PF12146"/>
    </source>
</evidence>
<name>A0A8J2Y9H7_9FLAO</name>
<dbReference type="RefSeq" id="WP_188442674.1">
    <property type="nucleotide sequence ID" value="NZ_BMGK01000010.1"/>
</dbReference>
<dbReference type="InterPro" id="IPR053145">
    <property type="entry name" value="AB_hydrolase_Est10"/>
</dbReference>
<sequence>MKYITLVVALLITSITWSQSNLKEEKIDINSLIEGTLLVPENQETLTLAIIIQGSGPTDRDGNQPNAKNNSLKYLAEGLSNNGIATFRYDKRLVKLARQGNLKEEEISFDHFIDDAEEIITYFQNQERFKNITVIGHSQGSLVGMVAAYRNQADAFVSIAGAGQEIDDVIVEQLQRQAPALVDDARQSFDDLRVNGIALNYGEGLASIFRPGIQPFMRTWMQYNPQTEIAKLEIPVLILNGTEDVQVDEEEAKLLHRAKPNAEMYLIENMNHVLKEIAAGDTMDNYKSYNEPKRPVVEDLVEKITVFINALEK</sequence>
<proteinExistence type="predicted"/>
<reference evidence="2" key="1">
    <citation type="journal article" date="2014" name="Int. J. Syst. Evol. Microbiol.">
        <title>Complete genome sequence of Corynebacterium casei LMG S-19264T (=DSM 44701T), isolated from a smear-ripened cheese.</title>
        <authorList>
            <consortium name="US DOE Joint Genome Institute (JGI-PGF)"/>
            <person name="Walter F."/>
            <person name="Albersmeier A."/>
            <person name="Kalinowski J."/>
            <person name="Ruckert C."/>
        </authorList>
    </citation>
    <scope>NUCLEOTIDE SEQUENCE</scope>
    <source>
        <strain evidence="2">CGMCC 1.12924</strain>
    </source>
</reference>
<dbReference type="Proteomes" id="UP000652231">
    <property type="component" value="Unassembled WGS sequence"/>
</dbReference>
<comment type="caution">
    <text evidence="2">The sequence shown here is derived from an EMBL/GenBank/DDBJ whole genome shotgun (WGS) entry which is preliminary data.</text>
</comment>
<organism evidence="2 3">
    <name type="scientific">Planktosalinus lacus</name>
    <dbReference type="NCBI Taxonomy" id="1526573"/>
    <lineage>
        <taxon>Bacteria</taxon>
        <taxon>Pseudomonadati</taxon>
        <taxon>Bacteroidota</taxon>
        <taxon>Flavobacteriia</taxon>
        <taxon>Flavobacteriales</taxon>
        <taxon>Flavobacteriaceae</taxon>
        <taxon>Planktosalinus</taxon>
    </lineage>
</organism>
<dbReference type="InterPro" id="IPR022742">
    <property type="entry name" value="Hydrolase_4"/>
</dbReference>
<evidence type="ECO:0000313" key="3">
    <source>
        <dbReference type="Proteomes" id="UP000652231"/>
    </source>
</evidence>
<evidence type="ECO:0000313" key="2">
    <source>
        <dbReference type="EMBL" id="GGD98881.1"/>
    </source>
</evidence>
<keyword evidence="3" id="KW-1185">Reference proteome</keyword>
<dbReference type="EMBL" id="BMGK01000010">
    <property type="protein sequence ID" value="GGD98881.1"/>
    <property type="molecule type" value="Genomic_DNA"/>
</dbReference>
<dbReference type="Pfam" id="PF12146">
    <property type="entry name" value="Hydrolase_4"/>
    <property type="match status" value="1"/>
</dbReference>
<dbReference type="InterPro" id="IPR029058">
    <property type="entry name" value="AB_hydrolase_fold"/>
</dbReference>
<dbReference type="GO" id="GO:0052689">
    <property type="term" value="F:carboxylic ester hydrolase activity"/>
    <property type="evidence" value="ECO:0007669"/>
    <property type="project" value="TreeGrafter"/>
</dbReference>
<dbReference type="PANTHER" id="PTHR43265">
    <property type="entry name" value="ESTERASE ESTD"/>
    <property type="match status" value="1"/>
</dbReference>
<keyword evidence="2" id="KW-0378">Hydrolase</keyword>